<keyword evidence="4 14" id="KW-0436">Ligase</keyword>
<keyword evidence="6 14" id="KW-0547">Nucleotide-binding</keyword>
<dbReference type="SUPFAM" id="SSF101353">
    <property type="entry name" value="Putative anticodon-binding domain of alanyl-tRNA synthetase (AlaRS)"/>
    <property type="match status" value="1"/>
</dbReference>
<dbReference type="GO" id="GO:0000049">
    <property type="term" value="F:tRNA binding"/>
    <property type="evidence" value="ECO:0007669"/>
    <property type="project" value="UniProtKB-KW"/>
</dbReference>
<dbReference type="FunFam" id="3.30.54.20:FF:000001">
    <property type="entry name" value="Alanine--tRNA ligase"/>
    <property type="match status" value="1"/>
</dbReference>
<dbReference type="Gene3D" id="3.30.980.10">
    <property type="entry name" value="Threonyl-trna Synthetase, Chain A, domain 2"/>
    <property type="match status" value="1"/>
</dbReference>
<dbReference type="SUPFAM" id="SSF55681">
    <property type="entry name" value="Class II aaRS and biotin synthetases"/>
    <property type="match status" value="1"/>
</dbReference>
<comment type="cofactor">
    <cofactor evidence="14">
        <name>Zn(2+)</name>
        <dbReference type="ChEBI" id="CHEBI:29105"/>
    </cofactor>
    <text evidence="14">Binds 1 zinc ion per subunit.</text>
</comment>
<keyword evidence="9 14" id="KW-0694">RNA-binding</keyword>
<feature type="binding site" evidence="14">
    <location>
        <position position="678"/>
    </location>
    <ligand>
        <name>Zn(2+)</name>
        <dbReference type="ChEBI" id="CHEBI:29105"/>
    </ligand>
</feature>
<feature type="binding site" evidence="14">
    <location>
        <position position="674"/>
    </location>
    <ligand>
        <name>Zn(2+)</name>
        <dbReference type="ChEBI" id="CHEBI:29105"/>
    </ligand>
</feature>
<keyword evidence="18" id="KW-1185">Reference proteome</keyword>
<evidence type="ECO:0000259" key="16">
    <source>
        <dbReference type="PROSITE" id="PS50860"/>
    </source>
</evidence>
<dbReference type="InterPro" id="IPR045864">
    <property type="entry name" value="aa-tRNA-synth_II/BPL/LPL"/>
</dbReference>
<evidence type="ECO:0000256" key="1">
    <source>
        <dbReference type="ARBA" id="ARBA00008226"/>
    </source>
</evidence>
<evidence type="ECO:0000256" key="15">
    <source>
        <dbReference type="SAM" id="Coils"/>
    </source>
</evidence>
<keyword evidence="7 14" id="KW-0862">Zinc</keyword>
<dbReference type="GO" id="GO:0006419">
    <property type="term" value="P:alanyl-tRNA aminoacylation"/>
    <property type="evidence" value="ECO:0007669"/>
    <property type="project" value="UniProtKB-UniRule"/>
</dbReference>
<feature type="coiled-coil region" evidence="15">
    <location>
        <begin position="733"/>
        <end position="760"/>
    </location>
</feature>
<dbReference type="PROSITE" id="PS50860">
    <property type="entry name" value="AA_TRNA_LIGASE_II_ALA"/>
    <property type="match status" value="1"/>
</dbReference>
<dbReference type="GO" id="GO:0002161">
    <property type="term" value="F:aminoacyl-tRNA deacylase activity"/>
    <property type="evidence" value="ECO:0007669"/>
    <property type="project" value="TreeGrafter"/>
</dbReference>
<dbReference type="InterPro" id="IPR023033">
    <property type="entry name" value="Ala_tRNA_ligase_euk/bac"/>
</dbReference>
<accession>F2BVE3</accession>
<evidence type="ECO:0000256" key="11">
    <source>
        <dbReference type="ARBA" id="ARBA00023146"/>
    </source>
</evidence>
<reference evidence="17 18" key="1">
    <citation type="submission" date="2011-02" db="EMBL/GenBank/DDBJ databases">
        <authorList>
            <person name="Muzny D."/>
            <person name="Qin X."/>
            <person name="Deng J."/>
            <person name="Jiang H."/>
            <person name="Liu Y."/>
            <person name="Qu J."/>
            <person name="Song X.-Z."/>
            <person name="Zhang L."/>
            <person name="Thornton R."/>
            <person name="Coyle M."/>
            <person name="Francisco L."/>
            <person name="Jackson L."/>
            <person name="Javaid M."/>
            <person name="Korchina V."/>
            <person name="Kovar C."/>
            <person name="Mata R."/>
            <person name="Mathew T."/>
            <person name="Ngo R."/>
            <person name="Nguyen L."/>
            <person name="Nguyen N."/>
            <person name="Okwuonu G."/>
            <person name="Ongeri F."/>
            <person name="Pham C."/>
            <person name="Simmons D."/>
            <person name="Wilczek-Boney K."/>
            <person name="Hale W."/>
            <person name="Jakkamsetti A."/>
            <person name="Pham P."/>
            <person name="Ruth R."/>
            <person name="San Lucas F."/>
            <person name="Warren J."/>
            <person name="Zhang J."/>
            <person name="Zhao Z."/>
            <person name="Zhou C."/>
            <person name="Zhu D."/>
            <person name="Lee S."/>
            <person name="Bess C."/>
            <person name="Blankenburg K."/>
            <person name="Forbes L."/>
            <person name="Fu Q."/>
            <person name="Gubbala S."/>
            <person name="Hirani K."/>
            <person name="Jayaseelan J.C."/>
            <person name="Lara F."/>
            <person name="Munidasa M."/>
            <person name="Palculict T."/>
            <person name="Patil S."/>
            <person name="Pu L.-L."/>
            <person name="Saada N."/>
            <person name="Tang L."/>
            <person name="Weissenberger G."/>
            <person name="Zhu Y."/>
            <person name="Hemphill L."/>
            <person name="Shang Y."/>
            <person name="Youmans B."/>
            <person name="Ayvaz T."/>
            <person name="Ross M."/>
            <person name="Santibanez J."/>
            <person name="Aqrawi P."/>
            <person name="Gross S."/>
            <person name="Joshi V."/>
            <person name="Fowler G."/>
            <person name="Nazareth L."/>
            <person name="Reid J."/>
            <person name="Worley K."/>
            <person name="Petrosino J."/>
            <person name="Highlander S."/>
            <person name="Gibbs R."/>
        </authorList>
    </citation>
    <scope>NUCLEOTIDE SEQUENCE [LARGE SCALE GENOMIC DNA]</scope>
    <source>
        <strain evidence="17 18">DSM 19965</strain>
    </source>
</reference>
<dbReference type="InterPro" id="IPR009000">
    <property type="entry name" value="Transl_B-barrel_sf"/>
</dbReference>
<dbReference type="Gene3D" id="3.10.310.40">
    <property type="match status" value="1"/>
</dbReference>
<feature type="binding site" evidence="14">
    <location>
        <position position="572"/>
    </location>
    <ligand>
        <name>Zn(2+)</name>
        <dbReference type="ChEBI" id="CHEBI:29105"/>
    </ligand>
</feature>
<dbReference type="InterPro" id="IPR018164">
    <property type="entry name" value="Ala-tRNA-synth_IIc_N"/>
</dbReference>
<protein>
    <recommendedName>
        <fullName evidence="14">Alanine--tRNA ligase</fullName>
        <ecNumber evidence="14">6.1.1.7</ecNumber>
    </recommendedName>
    <alternativeName>
        <fullName evidence="14">Alanyl-tRNA synthetase</fullName>
        <shortName evidence="14">AlaRS</shortName>
    </alternativeName>
</protein>
<dbReference type="InterPro" id="IPR002318">
    <property type="entry name" value="Ala-tRNA-lgiase_IIc"/>
</dbReference>
<name>F2BVE3_9FIRM</name>
<dbReference type="InterPro" id="IPR050058">
    <property type="entry name" value="Ala-tRNA_ligase"/>
</dbReference>
<dbReference type="SUPFAM" id="SSF55186">
    <property type="entry name" value="ThrRS/AlaRS common domain"/>
    <property type="match status" value="1"/>
</dbReference>
<dbReference type="GO" id="GO:0005524">
    <property type="term" value="F:ATP binding"/>
    <property type="evidence" value="ECO:0007669"/>
    <property type="project" value="UniProtKB-UniRule"/>
</dbReference>
<dbReference type="Gene3D" id="6.10.250.550">
    <property type="match status" value="1"/>
</dbReference>
<dbReference type="GO" id="GO:0008270">
    <property type="term" value="F:zinc ion binding"/>
    <property type="evidence" value="ECO:0007669"/>
    <property type="project" value="UniProtKB-UniRule"/>
</dbReference>
<feature type="binding site" evidence="14">
    <location>
        <position position="576"/>
    </location>
    <ligand>
        <name>Zn(2+)</name>
        <dbReference type="ChEBI" id="CHEBI:29105"/>
    </ligand>
</feature>
<evidence type="ECO:0000256" key="2">
    <source>
        <dbReference type="ARBA" id="ARBA00022490"/>
    </source>
</evidence>
<keyword evidence="10 14" id="KW-0648">Protein biosynthesis</keyword>
<dbReference type="FunFam" id="3.30.930.10:FF:000046">
    <property type="entry name" value="Alanine--tRNA ligase"/>
    <property type="match status" value="1"/>
</dbReference>
<dbReference type="EC" id="6.1.1.7" evidence="14"/>
<comment type="subcellular location">
    <subcellularLocation>
        <location evidence="14">Cytoplasm</location>
    </subcellularLocation>
</comment>
<evidence type="ECO:0000256" key="14">
    <source>
        <dbReference type="HAMAP-Rule" id="MF_00036"/>
    </source>
</evidence>
<keyword evidence="15" id="KW-0175">Coiled coil</keyword>
<organism evidence="17 18">
    <name type="scientific">Dialister micraerophilus DSM 19965</name>
    <dbReference type="NCBI Taxonomy" id="888062"/>
    <lineage>
        <taxon>Bacteria</taxon>
        <taxon>Bacillati</taxon>
        <taxon>Bacillota</taxon>
        <taxon>Negativicutes</taxon>
        <taxon>Veillonellales</taxon>
        <taxon>Veillonellaceae</taxon>
        <taxon>Dialister</taxon>
    </lineage>
</organism>
<dbReference type="AlphaFoldDB" id="F2BVE3"/>
<dbReference type="Proteomes" id="UP000003503">
    <property type="component" value="Unassembled WGS sequence"/>
</dbReference>
<keyword evidence="5 14" id="KW-0479">Metal-binding</keyword>
<dbReference type="STRING" id="888062.HMPREF9083_0160"/>
<comment type="caution">
    <text evidence="17">The sequence shown here is derived from an EMBL/GenBank/DDBJ whole genome shotgun (WGS) entry which is preliminary data.</text>
</comment>
<sequence length="885" mass="98488">MKYNNKIIICLTGGKIMKGNDIREAYLSFFEEKKNHLRLKSFPLIPKDDPSLLLIGAGMAPMKPYFTGKVEPPCHRITTSQKCIRTGDIENVGRTARHHTFFEMLGNFSFGDYFKKEAIEWAWEFLTEVLKMDKERLYVTIFPDDQDAYNYWHKNMGVAENHIYRLEDNFWEIGEGPCGPDSEIFFDQGESFGTDPANQMGGDGDRFLEIWNLVFSQFDRQKDGTYLPLAKKNIDTGAGLERLAAVMQQKKNNFESDLFFPIISEASKLSGAVYGVKESDDVALKVISDHARAITNMISDGVLPSNEGRGYVLRRVLRRAIRFGKLIGIEKQFMGRMIDVVVDMMKPEYPELYEKRDFIKKVASVEEERFQSTLNAGTELLSEMIEDSKKKHINKLSGEYVFKLYDTYGFPWELTDEIAKEEGMSIDKEGFIISMNKQKERARNARVKISAKVLTPDTTKLDAKNLTVKDEDVDTTIVMLGKNGEEILSATDGEDLVVILKNNPFHAEGGGQMGDIGILRNSSGVFEVHNTKKLPDGIVYLIGTITEGKISVNDIVEVKVDRVRRAALAKNHTGTHLLHAALRQVLGKQATQAGSLVAPDHLRFDFTWNEPLTAKQINDVEKLVNEKILESLTLTTKEVPLEEARKAGALALFGEKYGKIVRMVRIGDFSLELCGGSHTHTTGEVGSFRIISESGIGSGLRRIVALTGISAYKAMVSDRKLIENSAVLLKCKKEEILNKIDKLNGDLKKAEHDILKLKNEQAKGELSSLMSDIKNKNGISFFASTAHADNINELRKIADMIKDKLPKGAFVLSSVSNGKVNFVGMASKEAVEAGIHMGKVVSQVAKICNGGGGGKPTVAQAGGKDISKVEDAIKESEKIIESMIK</sequence>
<feature type="domain" description="Alanyl-transfer RNA synthetases family profile" evidence="16">
    <location>
        <begin position="17"/>
        <end position="717"/>
    </location>
</feature>
<dbReference type="NCBIfam" id="TIGR00344">
    <property type="entry name" value="alaS"/>
    <property type="match status" value="1"/>
</dbReference>
<gene>
    <name evidence="14 17" type="primary">alaS</name>
    <name evidence="17" type="ORF">HMPREF9083_0160</name>
</gene>
<dbReference type="FunFam" id="3.30.980.10:FF:000004">
    <property type="entry name" value="Alanine--tRNA ligase, cytoplasmic"/>
    <property type="match status" value="1"/>
</dbReference>
<keyword evidence="2 14" id="KW-0963">Cytoplasm</keyword>
<dbReference type="Pfam" id="PF02272">
    <property type="entry name" value="DHHA1"/>
    <property type="match status" value="1"/>
</dbReference>
<dbReference type="InterPro" id="IPR012947">
    <property type="entry name" value="tRNA_SAD"/>
</dbReference>
<evidence type="ECO:0000256" key="6">
    <source>
        <dbReference type="ARBA" id="ARBA00022741"/>
    </source>
</evidence>
<evidence type="ECO:0000256" key="4">
    <source>
        <dbReference type="ARBA" id="ARBA00022598"/>
    </source>
</evidence>
<evidence type="ECO:0000256" key="7">
    <source>
        <dbReference type="ARBA" id="ARBA00022833"/>
    </source>
</evidence>
<dbReference type="CDD" id="cd00673">
    <property type="entry name" value="AlaRS_core"/>
    <property type="match status" value="1"/>
</dbReference>
<dbReference type="Pfam" id="PF07973">
    <property type="entry name" value="tRNA_SAD"/>
    <property type="match status" value="1"/>
</dbReference>
<evidence type="ECO:0000313" key="17">
    <source>
        <dbReference type="EMBL" id="EGF16684.1"/>
    </source>
</evidence>
<evidence type="ECO:0000256" key="5">
    <source>
        <dbReference type="ARBA" id="ARBA00022723"/>
    </source>
</evidence>
<keyword evidence="11 14" id="KW-0030">Aminoacyl-tRNA synthetase</keyword>
<proteinExistence type="inferred from homology"/>
<evidence type="ECO:0000313" key="18">
    <source>
        <dbReference type="Proteomes" id="UP000003503"/>
    </source>
</evidence>
<dbReference type="SMART" id="SM00863">
    <property type="entry name" value="tRNA_SAD"/>
    <property type="match status" value="1"/>
</dbReference>
<dbReference type="Gene3D" id="3.30.930.10">
    <property type="entry name" value="Bira Bifunctional Protein, Domain 2"/>
    <property type="match status" value="1"/>
</dbReference>
<evidence type="ECO:0000256" key="13">
    <source>
        <dbReference type="ARBA" id="ARBA00048300"/>
    </source>
</evidence>
<dbReference type="InterPro" id="IPR018165">
    <property type="entry name" value="Ala-tRNA-synth_IIc_core"/>
</dbReference>
<comment type="similarity">
    <text evidence="1 14">Belongs to the class-II aminoacyl-tRNA synthetase family.</text>
</comment>
<dbReference type="eggNOG" id="COG0013">
    <property type="taxonomic scope" value="Bacteria"/>
</dbReference>
<evidence type="ECO:0000256" key="8">
    <source>
        <dbReference type="ARBA" id="ARBA00022840"/>
    </source>
</evidence>
<comment type="catalytic activity">
    <reaction evidence="13 14">
        <text>tRNA(Ala) + L-alanine + ATP = L-alanyl-tRNA(Ala) + AMP + diphosphate</text>
        <dbReference type="Rhea" id="RHEA:12540"/>
        <dbReference type="Rhea" id="RHEA-COMP:9657"/>
        <dbReference type="Rhea" id="RHEA-COMP:9923"/>
        <dbReference type="ChEBI" id="CHEBI:30616"/>
        <dbReference type="ChEBI" id="CHEBI:33019"/>
        <dbReference type="ChEBI" id="CHEBI:57972"/>
        <dbReference type="ChEBI" id="CHEBI:78442"/>
        <dbReference type="ChEBI" id="CHEBI:78497"/>
        <dbReference type="ChEBI" id="CHEBI:456215"/>
        <dbReference type="EC" id="6.1.1.7"/>
    </reaction>
</comment>
<dbReference type="InterPro" id="IPR003156">
    <property type="entry name" value="DHHA1_dom"/>
</dbReference>
<keyword evidence="3 14" id="KW-0820">tRNA-binding</keyword>
<dbReference type="PANTHER" id="PTHR11777:SF9">
    <property type="entry name" value="ALANINE--TRNA LIGASE, CYTOPLASMIC"/>
    <property type="match status" value="1"/>
</dbReference>
<dbReference type="Pfam" id="PF01411">
    <property type="entry name" value="tRNA-synt_2c"/>
    <property type="match status" value="1"/>
</dbReference>
<comment type="function">
    <text evidence="12 14">Catalyzes the attachment of alanine to tRNA(Ala) in a two-step reaction: alanine is first activated by ATP to form Ala-AMP and then transferred to the acceptor end of tRNA(Ala). Also edits incorrectly charged Ser-tRNA(Ala) and Gly-tRNA(Ala) via its editing domain.</text>
</comment>
<dbReference type="GO" id="GO:0140096">
    <property type="term" value="F:catalytic activity, acting on a protein"/>
    <property type="evidence" value="ECO:0007669"/>
    <property type="project" value="UniProtKB-ARBA"/>
</dbReference>
<comment type="domain">
    <text evidence="14">Consists of three domains; the N-terminal catalytic domain, the editing domain and the C-terminal C-Ala domain. The editing domain removes incorrectly charged amino acids, while the C-Ala domain, along with tRNA(Ala), serves as a bridge to cooperatively bring together the editing and aminoacylation centers thus stimulating deacylation of misacylated tRNAs.</text>
</comment>
<dbReference type="GO" id="GO:0004813">
    <property type="term" value="F:alanine-tRNA ligase activity"/>
    <property type="evidence" value="ECO:0007669"/>
    <property type="project" value="UniProtKB-UniRule"/>
</dbReference>
<dbReference type="InterPro" id="IPR018162">
    <property type="entry name" value="Ala-tRNA-ligase_IIc_anticod-bd"/>
</dbReference>
<dbReference type="PRINTS" id="PR00980">
    <property type="entry name" value="TRNASYNTHALA"/>
</dbReference>
<dbReference type="Gene3D" id="3.30.54.20">
    <property type="match status" value="1"/>
</dbReference>
<evidence type="ECO:0000256" key="3">
    <source>
        <dbReference type="ARBA" id="ARBA00022555"/>
    </source>
</evidence>
<dbReference type="GO" id="GO:0005829">
    <property type="term" value="C:cytosol"/>
    <property type="evidence" value="ECO:0007669"/>
    <property type="project" value="TreeGrafter"/>
</dbReference>
<evidence type="ECO:0000256" key="10">
    <source>
        <dbReference type="ARBA" id="ARBA00022917"/>
    </source>
</evidence>
<dbReference type="InterPro" id="IPR018163">
    <property type="entry name" value="Thr/Ala-tRNA-synth_IIc_edit"/>
</dbReference>
<keyword evidence="8 14" id="KW-0067">ATP-binding</keyword>
<dbReference type="EMBL" id="AFBB01000002">
    <property type="protein sequence ID" value="EGF16684.1"/>
    <property type="molecule type" value="Genomic_DNA"/>
</dbReference>
<evidence type="ECO:0000256" key="12">
    <source>
        <dbReference type="ARBA" id="ARBA00024779"/>
    </source>
</evidence>
<dbReference type="HAMAP" id="MF_00036_B">
    <property type="entry name" value="Ala_tRNA_synth_B"/>
    <property type="match status" value="1"/>
</dbReference>
<evidence type="ECO:0000256" key="9">
    <source>
        <dbReference type="ARBA" id="ARBA00022884"/>
    </source>
</evidence>
<dbReference type="PANTHER" id="PTHR11777">
    <property type="entry name" value="ALANYL-TRNA SYNTHETASE"/>
    <property type="match status" value="1"/>
</dbReference>
<dbReference type="HOGENOM" id="CLU_004485_1_1_9"/>
<dbReference type="SUPFAM" id="SSF50447">
    <property type="entry name" value="Translation proteins"/>
    <property type="match status" value="1"/>
</dbReference>
<dbReference type="Gene3D" id="2.40.30.130">
    <property type="match status" value="1"/>
</dbReference>
<dbReference type="FunFam" id="3.10.310.40:FF:000001">
    <property type="entry name" value="Alanine--tRNA ligase"/>
    <property type="match status" value="1"/>
</dbReference>
<dbReference type="GO" id="GO:0016740">
    <property type="term" value="F:transferase activity"/>
    <property type="evidence" value="ECO:0007669"/>
    <property type="project" value="UniProtKB-ARBA"/>
</dbReference>